<dbReference type="RefSeq" id="XP_003007591.1">
    <property type="nucleotide sequence ID" value="XM_003007545.1"/>
</dbReference>
<accession>C9SBD6</accession>
<evidence type="ECO:0000313" key="1">
    <source>
        <dbReference type="EMBL" id="EEY15670.1"/>
    </source>
</evidence>
<evidence type="ECO:0000313" key="2">
    <source>
        <dbReference type="Proteomes" id="UP000008698"/>
    </source>
</evidence>
<proteinExistence type="predicted"/>
<dbReference type="AlphaFoldDB" id="C9SBD6"/>
<organism evidence="2">
    <name type="scientific">Verticillium alfalfae (strain VaMs.102 / ATCC MYA-4576 / FGSC 10136)</name>
    <name type="common">Verticillium wilt of alfalfa</name>
    <name type="synonym">Verticillium albo-atrum</name>
    <dbReference type="NCBI Taxonomy" id="526221"/>
    <lineage>
        <taxon>Eukaryota</taxon>
        <taxon>Fungi</taxon>
        <taxon>Dikarya</taxon>
        <taxon>Ascomycota</taxon>
        <taxon>Pezizomycotina</taxon>
        <taxon>Sordariomycetes</taxon>
        <taxon>Hypocreomycetidae</taxon>
        <taxon>Glomerellales</taxon>
        <taxon>Plectosphaerellaceae</taxon>
        <taxon>Verticillium</taxon>
    </lineage>
</organism>
<name>C9SBD6_VERA1</name>
<dbReference type="KEGG" id="val:VDBG_01779"/>
<keyword evidence="2" id="KW-1185">Reference proteome</keyword>
<dbReference type="EMBL" id="DS985215">
    <property type="protein sequence ID" value="EEY15670.1"/>
    <property type="molecule type" value="Genomic_DNA"/>
</dbReference>
<dbReference type="GeneID" id="9535054"/>
<gene>
    <name evidence="1" type="ORF">VDBG_01779</name>
</gene>
<sequence>MVVLWYGDEDGSNAPQIVDLEISINQCPCPFVLRPGLVTRWSGLHRYKS</sequence>
<protein>
    <submittedName>
        <fullName evidence="1">Uncharacterized protein</fullName>
    </submittedName>
</protein>
<dbReference type="HOGENOM" id="CLU_3144056_0_0_1"/>
<dbReference type="Proteomes" id="UP000008698">
    <property type="component" value="Unassembled WGS sequence"/>
</dbReference>
<reference evidence="2" key="1">
    <citation type="journal article" date="2011" name="PLoS Pathog.">
        <title>Comparative genomics yields insights into niche adaptation of plant vascular wilt pathogens.</title>
        <authorList>
            <person name="Klosterman S.J."/>
            <person name="Subbarao K.V."/>
            <person name="Kang S."/>
            <person name="Veronese P."/>
            <person name="Gold S.E."/>
            <person name="Thomma B.P.H.J."/>
            <person name="Chen Z."/>
            <person name="Henrissat B."/>
            <person name="Lee Y.-H."/>
            <person name="Park J."/>
            <person name="Garcia-Pedrajas M.D."/>
            <person name="Barbara D.J."/>
            <person name="Anchieta A."/>
            <person name="de Jonge R."/>
            <person name="Santhanam P."/>
            <person name="Maruthachalam K."/>
            <person name="Atallah Z."/>
            <person name="Amyotte S.G."/>
            <person name="Paz Z."/>
            <person name="Inderbitzin P."/>
            <person name="Hayes R.J."/>
            <person name="Heiman D.I."/>
            <person name="Young S."/>
            <person name="Zeng Q."/>
            <person name="Engels R."/>
            <person name="Galagan J."/>
            <person name="Cuomo C.A."/>
            <person name="Dobinson K.F."/>
            <person name="Ma L.-J."/>
        </authorList>
    </citation>
    <scope>NUCLEOTIDE SEQUENCE [LARGE SCALE GENOMIC DNA]</scope>
    <source>
        <strain evidence="2">VaMs.102 / ATCC MYA-4576 / FGSC 10136</strain>
    </source>
</reference>